<dbReference type="AlphaFoldDB" id="A0A521AE45"/>
<dbReference type="GO" id="GO:0051082">
    <property type="term" value="F:unfolded protein binding"/>
    <property type="evidence" value="ECO:0007669"/>
    <property type="project" value="UniProtKB-UniRule"/>
</dbReference>
<dbReference type="InterPro" id="IPR036118">
    <property type="entry name" value="UreE_N_sf"/>
</dbReference>
<dbReference type="RefSeq" id="WP_142491416.1">
    <property type="nucleotide sequence ID" value="NZ_FXTO01000001.1"/>
</dbReference>
<feature type="region of interest" description="Disordered" evidence="6">
    <location>
        <begin position="134"/>
        <end position="173"/>
    </location>
</feature>
<dbReference type="CDD" id="cd00571">
    <property type="entry name" value="UreE"/>
    <property type="match status" value="1"/>
</dbReference>
<evidence type="ECO:0000313" key="9">
    <source>
        <dbReference type="Proteomes" id="UP000316030"/>
    </source>
</evidence>
<feature type="domain" description="UreE urease accessory N-terminal" evidence="7">
    <location>
        <begin position="4"/>
        <end position="69"/>
    </location>
</feature>
<organism evidence="8 9">
    <name type="scientific">Thalassovita litoralis</name>
    <dbReference type="NCBI Taxonomy" id="1010611"/>
    <lineage>
        <taxon>Bacteria</taxon>
        <taxon>Pseudomonadati</taxon>
        <taxon>Pseudomonadota</taxon>
        <taxon>Alphaproteobacteria</taxon>
        <taxon>Rhodobacterales</taxon>
        <taxon>Roseobacteraceae</taxon>
        <taxon>Thalassovita</taxon>
    </lineage>
</organism>
<keyword evidence="3 5" id="KW-0533">Nickel</keyword>
<evidence type="ECO:0000256" key="6">
    <source>
        <dbReference type="SAM" id="MobiDB-lite"/>
    </source>
</evidence>
<dbReference type="Pfam" id="PF05194">
    <property type="entry name" value="UreE_C"/>
    <property type="match status" value="1"/>
</dbReference>
<dbReference type="Pfam" id="PF02814">
    <property type="entry name" value="UreE_N"/>
    <property type="match status" value="1"/>
</dbReference>
<dbReference type="Proteomes" id="UP000316030">
    <property type="component" value="Unassembled WGS sequence"/>
</dbReference>
<evidence type="ECO:0000256" key="1">
    <source>
        <dbReference type="ARBA" id="ARBA00004496"/>
    </source>
</evidence>
<sequence length="173" mass="19210">MPLPTAHTIARAGTWTGTALTVTLTYDDRFLRRKRLIADDGTAFLVDLEHTENLNEGDAFISGPQGEHKIAVRPAPENLLQVTGVDLPRLAWHIGNRHTPCQIEPGRLLIQRDHVIMAMLSHLGATVTDVHEPFTPEGGAYGHGRTHAHEHGKTLHSHSHDHAHDHGHHHHDH</sequence>
<protein>
    <recommendedName>
        <fullName evidence="5">Urease accessory protein UreE</fullName>
    </recommendedName>
</protein>
<comment type="function">
    <text evidence="5">Involved in urease metallocenter assembly. Binds nickel. Probably functions as a nickel donor during metallocenter assembly.</text>
</comment>
<evidence type="ECO:0000256" key="5">
    <source>
        <dbReference type="HAMAP-Rule" id="MF_00822"/>
    </source>
</evidence>
<evidence type="ECO:0000259" key="7">
    <source>
        <dbReference type="SMART" id="SM00988"/>
    </source>
</evidence>
<dbReference type="GO" id="GO:0005737">
    <property type="term" value="C:cytoplasm"/>
    <property type="evidence" value="ECO:0007669"/>
    <property type="project" value="UniProtKB-SubCell"/>
</dbReference>
<dbReference type="SMART" id="SM00988">
    <property type="entry name" value="UreE_N"/>
    <property type="match status" value="1"/>
</dbReference>
<dbReference type="GO" id="GO:0006457">
    <property type="term" value="P:protein folding"/>
    <property type="evidence" value="ECO:0007669"/>
    <property type="project" value="InterPro"/>
</dbReference>
<feature type="compositionally biased region" description="Basic and acidic residues" evidence="6">
    <location>
        <begin position="147"/>
        <end position="164"/>
    </location>
</feature>
<evidence type="ECO:0000256" key="4">
    <source>
        <dbReference type="ARBA" id="ARBA00023186"/>
    </source>
</evidence>
<gene>
    <name evidence="5" type="primary">ureE</name>
    <name evidence="8" type="ORF">SAMN06265173_10197</name>
</gene>
<dbReference type="Gene3D" id="2.60.260.20">
    <property type="entry name" value="Urease metallochaperone UreE, N-terminal domain"/>
    <property type="match status" value="1"/>
</dbReference>
<dbReference type="SUPFAM" id="SSF69737">
    <property type="entry name" value="Urease metallochaperone UreE, C-terminal domain"/>
    <property type="match status" value="1"/>
</dbReference>
<dbReference type="EMBL" id="FXTO01000001">
    <property type="protein sequence ID" value="SMO33048.1"/>
    <property type="molecule type" value="Genomic_DNA"/>
</dbReference>
<dbReference type="InterPro" id="IPR012406">
    <property type="entry name" value="UreE"/>
</dbReference>
<dbReference type="HAMAP" id="MF_00822">
    <property type="entry name" value="UreE"/>
    <property type="match status" value="1"/>
</dbReference>
<dbReference type="Gene3D" id="3.30.70.790">
    <property type="entry name" value="UreE, C-terminal domain"/>
    <property type="match status" value="1"/>
</dbReference>
<keyword evidence="9" id="KW-1185">Reference proteome</keyword>
<evidence type="ECO:0000256" key="2">
    <source>
        <dbReference type="ARBA" id="ARBA00022490"/>
    </source>
</evidence>
<dbReference type="GO" id="GO:0016151">
    <property type="term" value="F:nickel cation binding"/>
    <property type="evidence" value="ECO:0007669"/>
    <property type="project" value="UniProtKB-UniRule"/>
</dbReference>
<dbReference type="InterPro" id="IPR004029">
    <property type="entry name" value="UreE_N"/>
</dbReference>
<accession>A0A521AE45</accession>
<proteinExistence type="inferred from homology"/>
<dbReference type="InterPro" id="IPR007864">
    <property type="entry name" value="UreE_C_dom"/>
</dbReference>
<dbReference type="GO" id="GO:0065003">
    <property type="term" value="P:protein-containing complex assembly"/>
    <property type="evidence" value="ECO:0007669"/>
    <property type="project" value="InterPro"/>
</dbReference>
<comment type="subcellular location">
    <subcellularLocation>
        <location evidence="1 5">Cytoplasm</location>
    </subcellularLocation>
</comment>
<comment type="similarity">
    <text evidence="5">Belongs to the UreE family.</text>
</comment>
<dbReference type="GO" id="GO:0019627">
    <property type="term" value="P:urea metabolic process"/>
    <property type="evidence" value="ECO:0007669"/>
    <property type="project" value="InterPro"/>
</dbReference>
<dbReference type="OrthoDB" id="9802215at2"/>
<reference evidence="8 9" key="1">
    <citation type="submission" date="2017-05" db="EMBL/GenBank/DDBJ databases">
        <authorList>
            <person name="Varghese N."/>
            <person name="Submissions S."/>
        </authorList>
    </citation>
    <scope>NUCLEOTIDE SEQUENCE [LARGE SCALE GENOMIC DNA]</scope>
    <source>
        <strain evidence="8 9">DSM 29506</strain>
    </source>
</reference>
<name>A0A521AE45_9RHOB</name>
<evidence type="ECO:0000313" key="8">
    <source>
        <dbReference type="EMBL" id="SMO33048.1"/>
    </source>
</evidence>
<keyword evidence="4 5" id="KW-0143">Chaperone</keyword>
<evidence type="ECO:0000256" key="3">
    <source>
        <dbReference type="ARBA" id="ARBA00022596"/>
    </source>
</evidence>
<keyword evidence="2 5" id="KW-0963">Cytoplasm</keyword>
<dbReference type="PIRSF" id="PIRSF036402">
    <property type="entry name" value="Ureas_acces_UreE"/>
    <property type="match status" value="1"/>
</dbReference>
<dbReference type="SUPFAM" id="SSF69287">
    <property type="entry name" value="Urease metallochaperone UreE, N-terminal domain"/>
    <property type="match status" value="1"/>
</dbReference>